<dbReference type="SUPFAM" id="SSF55008">
    <property type="entry name" value="HMA, heavy metal-associated domain"/>
    <property type="match status" value="1"/>
</dbReference>
<evidence type="ECO:0000313" key="3">
    <source>
        <dbReference type="EMBL" id="NDW07856.1"/>
    </source>
</evidence>
<dbReference type="GO" id="GO:0046872">
    <property type="term" value="F:metal ion binding"/>
    <property type="evidence" value="ECO:0007669"/>
    <property type="project" value="UniProtKB-KW"/>
</dbReference>
<evidence type="ECO:0000259" key="2">
    <source>
        <dbReference type="PROSITE" id="PS50846"/>
    </source>
</evidence>
<dbReference type="EMBL" id="JAAAMG010000041">
    <property type="protein sequence ID" value="NDW07856.1"/>
    <property type="molecule type" value="Genomic_DNA"/>
</dbReference>
<protein>
    <recommendedName>
        <fullName evidence="2">HMA domain-containing protein</fullName>
    </recommendedName>
</protein>
<feature type="domain" description="HMA" evidence="2">
    <location>
        <begin position="8"/>
        <end position="74"/>
    </location>
</feature>
<dbReference type="InterPro" id="IPR006121">
    <property type="entry name" value="HMA_dom"/>
</dbReference>
<comment type="caution">
    <text evidence="3">The sequence shown here is derived from an EMBL/GenBank/DDBJ whole genome shotgun (WGS) entry which is preliminary data.</text>
</comment>
<name>A0A6N9TCN3_9HYPH</name>
<evidence type="ECO:0000313" key="4">
    <source>
        <dbReference type="Proteomes" id="UP000469011"/>
    </source>
</evidence>
<dbReference type="PROSITE" id="PS01047">
    <property type="entry name" value="HMA_1"/>
    <property type="match status" value="1"/>
</dbReference>
<reference evidence="3 4" key="1">
    <citation type="submission" date="2020-01" db="EMBL/GenBank/DDBJ databases">
        <title>Jiella pacifica sp. nov.</title>
        <authorList>
            <person name="Xue Z."/>
            <person name="Zhu S."/>
            <person name="Chen J."/>
            <person name="Yang J."/>
        </authorList>
    </citation>
    <scope>NUCLEOTIDE SEQUENCE [LARGE SCALE GENOMIC DNA]</scope>
    <source>
        <strain evidence="3 4">40Bstr34</strain>
    </source>
</reference>
<dbReference type="InterPro" id="IPR017969">
    <property type="entry name" value="Heavy-metal-associated_CS"/>
</dbReference>
<dbReference type="AlphaFoldDB" id="A0A6N9TCN3"/>
<dbReference type="Gene3D" id="3.30.70.100">
    <property type="match status" value="1"/>
</dbReference>
<gene>
    <name evidence="3" type="ORF">GTK09_25980</name>
</gene>
<accession>A0A6N9TCN3</accession>
<evidence type="ECO:0000256" key="1">
    <source>
        <dbReference type="ARBA" id="ARBA00022723"/>
    </source>
</evidence>
<sequence>MAAEAAATALKLRVEGMDCGACALKIENGLKRLLGISEINVNYGLGSLSLAFDQDRTSRKAIEDRIRSLGYQRHCPPQRAARGCRRRRRPVP</sequence>
<dbReference type="CDD" id="cd00371">
    <property type="entry name" value="HMA"/>
    <property type="match status" value="1"/>
</dbReference>
<dbReference type="InterPro" id="IPR036163">
    <property type="entry name" value="HMA_dom_sf"/>
</dbReference>
<dbReference type="Pfam" id="PF00403">
    <property type="entry name" value="HMA"/>
    <property type="match status" value="1"/>
</dbReference>
<keyword evidence="4" id="KW-1185">Reference proteome</keyword>
<proteinExistence type="predicted"/>
<dbReference type="Proteomes" id="UP000469011">
    <property type="component" value="Unassembled WGS sequence"/>
</dbReference>
<keyword evidence="1" id="KW-0479">Metal-binding</keyword>
<organism evidence="3 4">
    <name type="scientific">Jiella pacifica</name>
    <dbReference type="NCBI Taxonomy" id="2696469"/>
    <lineage>
        <taxon>Bacteria</taxon>
        <taxon>Pseudomonadati</taxon>
        <taxon>Pseudomonadota</taxon>
        <taxon>Alphaproteobacteria</taxon>
        <taxon>Hyphomicrobiales</taxon>
        <taxon>Aurantimonadaceae</taxon>
        <taxon>Jiella</taxon>
    </lineage>
</organism>
<dbReference type="PROSITE" id="PS50846">
    <property type="entry name" value="HMA_2"/>
    <property type="match status" value="1"/>
</dbReference>